<reference evidence="2 3" key="2">
    <citation type="submission" date="2020-03" db="EMBL/GenBank/DDBJ databases">
        <authorList>
            <person name="Ichikawa N."/>
            <person name="Kimura A."/>
            <person name="Kitahashi Y."/>
            <person name="Uohara A."/>
        </authorList>
    </citation>
    <scope>NUCLEOTIDE SEQUENCE [LARGE SCALE GENOMIC DNA]</scope>
    <source>
        <strain evidence="2 3">NBRC 107702</strain>
    </source>
</reference>
<evidence type="ECO:0000256" key="1">
    <source>
        <dbReference type="SAM" id="SignalP"/>
    </source>
</evidence>
<feature type="signal peptide" evidence="1">
    <location>
        <begin position="1"/>
        <end position="23"/>
    </location>
</feature>
<name>A0A6F8Y723_9ACTN</name>
<evidence type="ECO:0008006" key="4">
    <source>
        <dbReference type="Google" id="ProtNLM"/>
    </source>
</evidence>
<dbReference type="KEGG" id="pfla:Pflav_082390"/>
<feature type="chain" id="PRO_5038592014" description="Chitin-binding type-3 domain-containing protein" evidence="1">
    <location>
        <begin position="24"/>
        <end position="71"/>
    </location>
</feature>
<organism evidence="2 3">
    <name type="scientific">Phytohabitans flavus</name>
    <dbReference type="NCBI Taxonomy" id="1076124"/>
    <lineage>
        <taxon>Bacteria</taxon>
        <taxon>Bacillati</taxon>
        <taxon>Actinomycetota</taxon>
        <taxon>Actinomycetes</taxon>
        <taxon>Micromonosporales</taxon>
        <taxon>Micromonosporaceae</taxon>
    </lineage>
</organism>
<evidence type="ECO:0000313" key="3">
    <source>
        <dbReference type="Proteomes" id="UP000502508"/>
    </source>
</evidence>
<keyword evidence="1" id="KW-0732">Signal</keyword>
<keyword evidence="3" id="KW-1185">Reference proteome</keyword>
<protein>
    <recommendedName>
        <fullName evidence="4">Chitin-binding type-3 domain-containing protein</fullName>
    </recommendedName>
</protein>
<dbReference type="Proteomes" id="UP000502508">
    <property type="component" value="Chromosome"/>
</dbReference>
<evidence type="ECO:0000313" key="2">
    <source>
        <dbReference type="EMBL" id="BCB81829.1"/>
    </source>
</evidence>
<dbReference type="EMBL" id="AP022870">
    <property type="protein sequence ID" value="BCB81829.1"/>
    <property type="molecule type" value="Genomic_DNA"/>
</dbReference>
<sequence>MKRALYRLAVVAAVAAAFGGAVASPASAGVVGVYPSAESCHAFGQRGVGTLWNYYSCYPATGGWALWAPGY</sequence>
<gene>
    <name evidence="2" type="ORF">Pflav_082390</name>
</gene>
<dbReference type="AlphaFoldDB" id="A0A6F8Y723"/>
<accession>A0A6F8Y723</accession>
<dbReference type="RefSeq" id="WP_173041568.1">
    <property type="nucleotide sequence ID" value="NZ_AP022870.1"/>
</dbReference>
<proteinExistence type="predicted"/>
<reference evidence="2 3" key="1">
    <citation type="submission" date="2020-03" db="EMBL/GenBank/DDBJ databases">
        <title>Whole genome shotgun sequence of Phytohabitans flavus NBRC 107702.</title>
        <authorList>
            <person name="Komaki H."/>
            <person name="Tamura T."/>
        </authorList>
    </citation>
    <scope>NUCLEOTIDE SEQUENCE [LARGE SCALE GENOMIC DNA]</scope>
    <source>
        <strain evidence="2 3">NBRC 107702</strain>
    </source>
</reference>